<dbReference type="Gene3D" id="1.25.40.10">
    <property type="entry name" value="Tetratricopeptide repeat domain"/>
    <property type="match status" value="2"/>
</dbReference>
<reference evidence="2" key="1">
    <citation type="submission" date="2014-12" db="EMBL/GenBank/DDBJ databases">
        <title>Insight into the proteome of Arion vulgaris.</title>
        <authorList>
            <person name="Aradska J."/>
            <person name="Bulat T."/>
            <person name="Smidak R."/>
            <person name="Sarate P."/>
            <person name="Gangsoo J."/>
            <person name="Sialana F."/>
            <person name="Bilban M."/>
            <person name="Lubec G."/>
        </authorList>
    </citation>
    <scope>NUCLEOTIDE SEQUENCE</scope>
    <source>
        <tissue evidence="2">Skin</tissue>
    </source>
</reference>
<dbReference type="AlphaFoldDB" id="A0A0B6Z0Z5"/>
<dbReference type="InterPro" id="IPR042621">
    <property type="entry name" value="TTC23/TTC23L"/>
</dbReference>
<feature type="region of interest" description="Disordered" evidence="1">
    <location>
        <begin position="39"/>
        <end position="93"/>
    </location>
</feature>
<evidence type="ECO:0000313" key="2">
    <source>
        <dbReference type="EMBL" id="CEK62198.1"/>
    </source>
</evidence>
<feature type="compositionally biased region" description="Basic and acidic residues" evidence="1">
    <location>
        <begin position="39"/>
        <end position="48"/>
    </location>
</feature>
<evidence type="ECO:0000256" key="1">
    <source>
        <dbReference type="SAM" id="MobiDB-lite"/>
    </source>
</evidence>
<dbReference type="PANTHER" id="PTHR14485:SF2">
    <property type="entry name" value="FUNGAL STAND N-TERMINAL GOODBYE DOMAIN-CONTAINING PROTEIN"/>
    <property type="match status" value="1"/>
</dbReference>
<gene>
    <name evidence="2" type="primary">ORF44487</name>
</gene>
<sequence length="500" mass="56404">MASVNNMGGEEIQDESEIIVPVIPVVEISRNGHSRMRRAWESSAHHDSDDDINNVNESYENGNDDETVATSARPHPVSPLRHKSVNGKHQIDMTPPDQKLIRAENNARKLASDGKADKAIEEYIKCLAYSRIVFGVSHWKHAQSVINLGEAYLNLKGYYTQAEYHAENARSLMLHGSHTASSVEEKSDLFAVLIKIYRVIGQAATALKKYTAAEDALRKADNISQERSKLSCVTDKECNMLDILLYQAMARLYAKQKKYALASEKYDKVIELMEAEYGKDSIQVMYAYTEYGKLEQSKGRHANHDKTIRLFLQAYSIASAIYKVGHPELVDTALALSQAYASTGWEEAEVSALSYLEESLRTCMTIHGPNHAKTVEVQYHLAKMMIRTNKTKEAMQILKSSLPAKCEAFGDYSEQVSDTYKLIGSIHLSEGNIETALRNYKKCHAIENILLGRNHKKTKDTQRTMEMLMSNPSVSSKFVLNKEDELQKRPRFNNVVGRMK</sequence>
<proteinExistence type="predicted"/>
<accession>A0A0B6Z0Z5</accession>
<evidence type="ECO:0008006" key="3">
    <source>
        <dbReference type="Google" id="ProtNLM"/>
    </source>
</evidence>
<protein>
    <recommendedName>
        <fullName evidence="3">MalT-like TPR region domain-containing protein</fullName>
    </recommendedName>
</protein>
<dbReference type="PANTHER" id="PTHR14485">
    <property type="entry name" value="TETRATRICOPEPTIDE REPEAT PROTEIN 23"/>
    <property type="match status" value="1"/>
</dbReference>
<dbReference type="InterPro" id="IPR019734">
    <property type="entry name" value="TPR_rpt"/>
</dbReference>
<dbReference type="SMART" id="SM00028">
    <property type="entry name" value="TPR"/>
    <property type="match status" value="3"/>
</dbReference>
<name>A0A0B6Z0Z5_9EUPU</name>
<dbReference type="SUPFAM" id="SSF48452">
    <property type="entry name" value="TPR-like"/>
    <property type="match status" value="3"/>
</dbReference>
<dbReference type="EMBL" id="HACG01015333">
    <property type="protein sequence ID" value="CEK62198.1"/>
    <property type="molecule type" value="Transcribed_RNA"/>
</dbReference>
<dbReference type="InterPro" id="IPR011990">
    <property type="entry name" value="TPR-like_helical_dom_sf"/>
</dbReference>
<organism evidence="2">
    <name type="scientific">Arion vulgaris</name>
    <dbReference type="NCBI Taxonomy" id="1028688"/>
    <lineage>
        <taxon>Eukaryota</taxon>
        <taxon>Metazoa</taxon>
        <taxon>Spiralia</taxon>
        <taxon>Lophotrochozoa</taxon>
        <taxon>Mollusca</taxon>
        <taxon>Gastropoda</taxon>
        <taxon>Heterobranchia</taxon>
        <taxon>Euthyneura</taxon>
        <taxon>Panpulmonata</taxon>
        <taxon>Eupulmonata</taxon>
        <taxon>Stylommatophora</taxon>
        <taxon>Helicina</taxon>
        <taxon>Arionoidea</taxon>
        <taxon>Arionidae</taxon>
        <taxon>Arion</taxon>
    </lineage>
</organism>